<name>A0A2S1FJL0_9BURK</name>
<proteinExistence type="predicted"/>
<keyword evidence="2" id="KW-0255">Endonuclease</keyword>
<keyword evidence="2" id="KW-0378">Hydrolase</keyword>
<dbReference type="GO" id="GO:0004519">
    <property type="term" value="F:endonuclease activity"/>
    <property type="evidence" value="ECO:0007669"/>
    <property type="project" value="UniProtKB-KW"/>
</dbReference>
<dbReference type="CDD" id="cd00085">
    <property type="entry name" value="HNHc"/>
    <property type="match status" value="1"/>
</dbReference>
<evidence type="ECO:0000256" key="1">
    <source>
        <dbReference type="SAM" id="MobiDB-lite"/>
    </source>
</evidence>
<geneLocation type="plasmid" evidence="2">
    <name>pW9NP1</name>
</geneLocation>
<dbReference type="AlphaFoldDB" id="A0A2S1FJL0"/>
<feature type="region of interest" description="Disordered" evidence="1">
    <location>
        <begin position="92"/>
        <end position="111"/>
    </location>
</feature>
<accession>A0A2S1FJL0</accession>
<keyword evidence="2" id="KW-0614">Plasmid</keyword>
<keyword evidence="2" id="KW-0540">Nuclease</keyword>
<evidence type="ECO:0000313" key="2">
    <source>
        <dbReference type="EMBL" id="AWD72387.1"/>
    </source>
</evidence>
<organism evidence="2">
    <name type="scientific">Polaromonas sp. W9N</name>
    <dbReference type="NCBI Taxonomy" id="1840323"/>
    <lineage>
        <taxon>Bacteria</taxon>
        <taxon>Pseudomonadati</taxon>
        <taxon>Pseudomonadota</taxon>
        <taxon>Betaproteobacteria</taxon>
        <taxon>Burkholderiales</taxon>
        <taxon>Comamonadaceae</taxon>
        <taxon>Polaromonas</taxon>
    </lineage>
</organism>
<sequence>MIAGYADSTRARAIFGTKVALWVCILTLGCLPPQAQARTKRSQTAKVEFKKAQPCPATGASKGPCKGYVIDHIEPLACGGADSSANMQWQTVADAKQKDKWERQGCSRGKR</sequence>
<feature type="compositionally biased region" description="Basic and acidic residues" evidence="1">
    <location>
        <begin position="95"/>
        <end position="105"/>
    </location>
</feature>
<dbReference type="InterPro" id="IPR003615">
    <property type="entry name" value="HNH_nuc"/>
</dbReference>
<dbReference type="EMBL" id="MG869627">
    <property type="protein sequence ID" value="AWD72387.1"/>
    <property type="molecule type" value="Genomic_DNA"/>
</dbReference>
<gene>
    <name evidence="2" type="ORF">pW9NP1_p008</name>
</gene>
<reference evidence="2" key="1">
    <citation type="submission" date="2018-01" db="EMBL/GenBank/DDBJ databases">
        <title>Plasmids of psychrophilic Polaromonas spp. isolated from Arctic and Antarctic glaciers.</title>
        <authorList>
            <person name="Dziewit L."/>
            <person name="Ciok A."/>
        </authorList>
    </citation>
    <scope>NUCLEOTIDE SEQUENCE</scope>
    <source>
        <plasmid evidence="2">pW9NP1</plasmid>
    </source>
</reference>
<protein>
    <submittedName>
        <fullName evidence="2">HNH endonuclease</fullName>
    </submittedName>
</protein>